<evidence type="ECO:0000313" key="4">
    <source>
        <dbReference type="Proteomes" id="UP000092716"/>
    </source>
</evidence>
<feature type="region of interest" description="Disordered" evidence="1">
    <location>
        <begin position="67"/>
        <end position="97"/>
    </location>
</feature>
<dbReference type="Proteomes" id="UP000092716">
    <property type="component" value="Chromosome 11"/>
</dbReference>
<feature type="compositionally biased region" description="Polar residues" evidence="1">
    <location>
        <begin position="73"/>
        <end position="84"/>
    </location>
</feature>
<feature type="compositionally biased region" description="Basic and acidic residues" evidence="1">
    <location>
        <begin position="578"/>
        <end position="598"/>
    </location>
</feature>
<feature type="region of interest" description="Disordered" evidence="1">
    <location>
        <begin position="539"/>
        <end position="598"/>
    </location>
</feature>
<dbReference type="OrthoDB" id="372713at2759"/>
<accession>A0A1B1E2B1</accession>
<feature type="compositionally biased region" description="Acidic residues" evidence="1">
    <location>
        <begin position="705"/>
        <end position="715"/>
    </location>
</feature>
<name>A0A1B1E2B1_9APIC</name>
<evidence type="ECO:0000256" key="1">
    <source>
        <dbReference type="SAM" id="MobiDB-lite"/>
    </source>
</evidence>
<feature type="region of interest" description="Disordered" evidence="1">
    <location>
        <begin position="202"/>
        <end position="232"/>
    </location>
</feature>
<feature type="compositionally biased region" description="Basic residues" evidence="1">
    <location>
        <begin position="1112"/>
        <end position="1121"/>
    </location>
</feature>
<dbReference type="KEGG" id="pcot:PCOAH_00036200"/>
<dbReference type="GeneID" id="30910351"/>
<feature type="signal peptide" evidence="2">
    <location>
        <begin position="1"/>
        <end position="18"/>
    </location>
</feature>
<proteinExistence type="predicted"/>
<evidence type="ECO:0000256" key="2">
    <source>
        <dbReference type="SAM" id="SignalP"/>
    </source>
</evidence>
<feature type="region of interest" description="Disordered" evidence="1">
    <location>
        <begin position="1025"/>
        <end position="1048"/>
    </location>
</feature>
<feature type="region of interest" description="Disordered" evidence="1">
    <location>
        <begin position="684"/>
        <end position="834"/>
    </location>
</feature>
<feature type="compositionally biased region" description="Polar residues" evidence="1">
    <location>
        <begin position="974"/>
        <end position="983"/>
    </location>
</feature>
<feature type="compositionally biased region" description="Basic and acidic residues" evidence="1">
    <location>
        <begin position="202"/>
        <end position="230"/>
    </location>
</feature>
<dbReference type="EMBL" id="CP016249">
    <property type="protein sequence ID" value="ANQ08969.1"/>
    <property type="molecule type" value="Genomic_DNA"/>
</dbReference>
<feature type="compositionally biased region" description="Basic and acidic residues" evidence="1">
    <location>
        <begin position="1026"/>
        <end position="1039"/>
    </location>
</feature>
<feature type="compositionally biased region" description="Polar residues" evidence="1">
    <location>
        <begin position="556"/>
        <end position="571"/>
    </location>
</feature>
<gene>
    <name evidence="3" type="ORF">PCOAH_00036200</name>
</gene>
<organism evidence="3 4">
    <name type="scientific">Plasmodium coatneyi</name>
    <dbReference type="NCBI Taxonomy" id="208452"/>
    <lineage>
        <taxon>Eukaryota</taxon>
        <taxon>Sar</taxon>
        <taxon>Alveolata</taxon>
        <taxon>Apicomplexa</taxon>
        <taxon>Aconoidasida</taxon>
        <taxon>Haemosporida</taxon>
        <taxon>Plasmodiidae</taxon>
        <taxon>Plasmodium</taxon>
    </lineage>
</organism>
<feature type="region of interest" description="Disordered" evidence="1">
    <location>
        <begin position="954"/>
        <end position="983"/>
    </location>
</feature>
<evidence type="ECO:0000313" key="3">
    <source>
        <dbReference type="EMBL" id="ANQ08969.1"/>
    </source>
</evidence>
<dbReference type="AlphaFoldDB" id="A0A1B1E2B1"/>
<dbReference type="RefSeq" id="XP_019915664.1">
    <property type="nucleotide sequence ID" value="XM_020060411.1"/>
</dbReference>
<feature type="region of interest" description="Disordered" evidence="1">
    <location>
        <begin position="626"/>
        <end position="650"/>
    </location>
</feature>
<feature type="compositionally biased region" description="Acidic residues" evidence="1">
    <location>
        <begin position="722"/>
        <end position="802"/>
    </location>
</feature>
<keyword evidence="2" id="KW-0732">Signal</keyword>
<dbReference type="VEuPathDB" id="PlasmoDB:PCOAH_00036200"/>
<sequence length="1133" mass="131254">MKGSLLIFFVALLTSSFCFLVKEKAVLLGFTRNNSIQGRAFKGRGIGRKFQTRWSEKHVCDNGGALQEGVVPTQDSSNEVSQGESLHEGPPKEETPLRKRRKFLNAQKEDDYYHLYLHHIYKKVKLIKKQKYLYNPTKYESVRSYIKRELKECLDLNTAAYLFKATEFYAKGVLDVSVYVSEVVNLLSFFTFNDKCNVEGEERGDDKCNVDSDQDADKGDDKGGDVRGDVTDEQVGVDENAEQILKGSAKKGKTKISKLLQKDEKYKSFCLFFTRLVDSVSGLFCCIGKRSKREEIVTYLKRSNLTDKWQNYTSEDLNLDTNFMIYVIRLMKYKDPNYLCSLRRLKEYTVEQVKEIFINCMRDGLLDLDYLTILQSEFLDRESCRGEMATRIFAPSSEGDSAPRGETQIKHEHLRKLEQNYEALLKKYTSKEKEQKRGKISEEQLKNVICEILDRNVFLHKGDSNRQSKKKKKKKNGYLVDENLIRMDLHEVEEERLQEVIKKWCTDGTVNVNNCANVVKRMNKLLDSHDVNVMIRLKQRKDNGLPQGDTKEHCYNGSNTPQETPKMSDTSDNTDDDVIVRDIRSSRDSKGEETEHADKKVDLSDFSLSNLKKYVTYRKALEMKKKTEENVTEEKDGGEKNSETDPDGLSRLDQDVLKYFDVTQKQDSVIFEMNDFIVERENSLSNFPQEGQPVVGAFPGGVGENYDEYEEDEESMVGHDGEEGETEEEEDYEESEEEVKEQVYPEEDIEEELDEEESAADEEEDEEAYDEAYDDEEEEQEESEVDVEEESEVDVVEEDVLEGDNFGGDLADEEESPRGKKEKINKDKKSPSEKLRMELRTRGSTKSKHKFENLFPKNFEEKIDLLMVILKEEDRNKKKVIVCEDEEERNMIRMKCTMEGVEYEQIISTVKNIKRYVEKGGNFRSVCFILMNELASTLDLRKLCSGLSERGDKINGERSGNQVGKGDARGGHGSNTDQDSQQSTHCDVTIYHFTENTPKALALKKLFHTIVNGEDNIMLYMRSRKDRGDRTRETTKERQTNQTGKTNHSDVFVPYRKRIRKKKLSKSEEKWLAFRRRTLKKIDEMKQKAHLIKMRKMKKRDQKVKRVITKLKSRSKVKSKSQLKLTKVAAKKK</sequence>
<feature type="chain" id="PRO_5008521502" evidence="2">
    <location>
        <begin position="19"/>
        <end position="1133"/>
    </location>
</feature>
<feature type="compositionally biased region" description="Basic and acidic residues" evidence="1">
    <location>
        <begin position="85"/>
        <end position="97"/>
    </location>
</feature>
<feature type="compositionally biased region" description="Basic and acidic residues" evidence="1">
    <location>
        <begin position="816"/>
        <end position="834"/>
    </location>
</feature>
<reference evidence="4" key="1">
    <citation type="submission" date="2016-06" db="EMBL/GenBank/DDBJ databases">
        <title>First high quality genome sequence of Plasmodium coatneyi using continuous long reads from single molecule, real-time sequencing.</title>
        <authorList>
            <person name="Chien J.-T."/>
            <person name="Pakala S.B."/>
            <person name="Geraldo J.A."/>
            <person name="Lapp S.A."/>
            <person name="Barnwell J.W."/>
            <person name="Kissinger J.C."/>
            <person name="Galinski M.R."/>
            <person name="Humphrey J.C."/>
        </authorList>
    </citation>
    <scope>NUCLEOTIDE SEQUENCE [LARGE SCALE GENOMIC DNA]</scope>
    <source>
        <strain evidence="4">Hackeri</strain>
    </source>
</reference>
<keyword evidence="4" id="KW-1185">Reference proteome</keyword>
<protein>
    <submittedName>
        <fullName evidence="3">Uncharacterized protein</fullName>
    </submittedName>
</protein>
<feature type="region of interest" description="Disordered" evidence="1">
    <location>
        <begin position="1112"/>
        <end position="1133"/>
    </location>
</feature>